<sequence length="135" mass="15378">MVTFSMGKTRDLGDFERGMVVGASVSETAGILGFSRTTVSRVYRDWCSIQKTSSQRQSSWRKQLVDDRGRRRMERIVHANRQATCRQIMAQYNSGVPTGISERTTRRSLSRMGYYSRPPRGVALSSSENHKKQPE</sequence>
<dbReference type="EMBL" id="CM055762">
    <property type="protein sequence ID" value="KAJ7985787.1"/>
    <property type="molecule type" value="Genomic_DNA"/>
</dbReference>
<organism evidence="1 2">
    <name type="scientific">Dallia pectoralis</name>
    <name type="common">Alaska blackfish</name>
    <dbReference type="NCBI Taxonomy" id="75939"/>
    <lineage>
        <taxon>Eukaryota</taxon>
        <taxon>Metazoa</taxon>
        <taxon>Chordata</taxon>
        <taxon>Craniata</taxon>
        <taxon>Vertebrata</taxon>
        <taxon>Euteleostomi</taxon>
        <taxon>Actinopterygii</taxon>
        <taxon>Neopterygii</taxon>
        <taxon>Teleostei</taxon>
        <taxon>Protacanthopterygii</taxon>
        <taxon>Esociformes</taxon>
        <taxon>Umbridae</taxon>
        <taxon>Dallia</taxon>
    </lineage>
</organism>
<reference evidence="1" key="1">
    <citation type="submission" date="2021-05" db="EMBL/GenBank/DDBJ databases">
        <authorList>
            <person name="Pan Q."/>
            <person name="Jouanno E."/>
            <person name="Zahm M."/>
            <person name="Klopp C."/>
            <person name="Cabau C."/>
            <person name="Louis A."/>
            <person name="Berthelot C."/>
            <person name="Parey E."/>
            <person name="Roest Crollius H."/>
            <person name="Montfort J."/>
            <person name="Robinson-Rechavi M."/>
            <person name="Bouchez O."/>
            <person name="Lampietro C."/>
            <person name="Lopez Roques C."/>
            <person name="Donnadieu C."/>
            <person name="Postlethwait J."/>
            <person name="Bobe J."/>
            <person name="Dillon D."/>
            <person name="Chandos A."/>
            <person name="von Hippel F."/>
            <person name="Guiguen Y."/>
        </authorList>
    </citation>
    <scope>NUCLEOTIDE SEQUENCE</scope>
    <source>
        <strain evidence="1">YG-Jan2019</strain>
    </source>
</reference>
<accession>A0ACC2F388</accession>
<name>A0ACC2F388_DALPE</name>
<evidence type="ECO:0000313" key="1">
    <source>
        <dbReference type="EMBL" id="KAJ7985787.1"/>
    </source>
</evidence>
<proteinExistence type="predicted"/>
<keyword evidence="2" id="KW-1185">Reference proteome</keyword>
<dbReference type="Proteomes" id="UP001157502">
    <property type="component" value="Chromosome 35"/>
</dbReference>
<evidence type="ECO:0000313" key="2">
    <source>
        <dbReference type="Proteomes" id="UP001157502"/>
    </source>
</evidence>
<gene>
    <name evidence="1" type="ORF">DPEC_G00344100</name>
</gene>
<protein>
    <submittedName>
        <fullName evidence="1">Uncharacterized protein</fullName>
    </submittedName>
</protein>
<comment type="caution">
    <text evidence="1">The sequence shown here is derived from an EMBL/GenBank/DDBJ whole genome shotgun (WGS) entry which is preliminary data.</text>
</comment>